<dbReference type="GO" id="GO:0006886">
    <property type="term" value="P:intracellular protein transport"/>
    <property type="evidence" value="ECO:0007669"/>
    <property type="project" value="UniProtKB-UniRule"/>
</dbReference>
<dbReference type="OMA" id="FIDCINR"/>
<accession>A0A1G4MD75</accession>
<keyword evidence="5" id="KW-0931">ER-Golgi transport</keyword>
<name>A0A1G4MD75_LACFM</name>
<keyword evidence="5" id="KW-0813">Transport</keyword>
<evidence type="ECO:0000313" key="8">
    <source>
        <dbReference type="EMBL" id="SCW01826.1"/>
    </source>
</evidence>
<evidence type="ECO:0000259" key="7">
    <source>
        <dbReference type="Pfam" id="PF05529"/>
    </source>
</evidence>
<dbReference type="PANTHER" id="PTHR12701">
    <property type="entry name" value="BCR-ASSOCIATED PROTEIN, BAP"/>
    <property type="match status" value="1"/>
</dbReference>
<protein>
    <recommendedName>
        <fullName evidence="5">Endoplasmic reticulum transmembrane protein</fullName>
    </recommendedName>
</protein>
<dbReference type="Proteomes" id="UP000190831">
    <property type="component" value="Chromosome E"/>
</dbReference>
<evidence type="ECO:0000256" key="4">
    <source>
        <dbReference type="ARBA" id="ARBA00023136"/>
    </source>
</evidence>
<dbReference type="GO" id="GO:0070973">
    <property type="term" value="P:protein localization to endoplasmic reticulum exit site"/>
    <property type="evidence" value="ECO:0007669"/>
    <property type="project" value="UniProtKB-UniRule"/>
</dbReference>
<keyword evidence="4 5" id="KW-0472">Membrane</keyword>
<dbReference type="STRING" id="4955.A0A1G4MD75"/>
<dbReference type="PANTHER" id="PTHR12701:SF20">
    <property type="entry name" value="ENDOPLASMIC RETICULUM TRANSMEMBRANE PROTEIN"/>
    <property type="match status" value="1"/>
</dbReference>
<evidence type="ECO:0000256" key="3">
    <source>
        <dbReference type="ARBA" id="ARBA00022989"/>
    </source>
</evidence>
<feature type="transmembrane region" description="Helical" evidence="5">
    <location>
        <begin position="6"/>
        <end position="26"/>
    </location>
</feature>
<keyword evidence="9" id="KW-1185">Reference proteome</keyword>
<keyword evidence="3 5" id="KW-1133">Transmembrane helix</keyword>
<dbReference type="InterPro" id="IPR040463">
    <property type="entry name" value="BAP29/BAP31_N"/>
</dbReference>
<keyword evidence="5" id="KW-0653">Protein transport</keyword>
<keyword evidence="2 5" id="KW-0812">Transmembrane</keyword>
<sequence length="175" mass="19770">MALYYALVFGILVTEMTVFVVLALPIPSRFRRHLTVALVKPFQLTQVQVATKCVLAFILLLFIDTINRVYNVERELRAAGLATGAQDRVEIQSRKFYAQRNMYLTGITLFLTFAVVRTLNIVWELLGLKDEYRAKPADPAKPAQRDTAALAAQIADIDKQIAQLKEQAEKLQAEM</sequence>
<proteinExistence type="inferred from homology"/>
<dbReference type="InterPro" id="IPR008417">
    <property type="entry name" value="BAP29/BAP31"/>
</dbReference>
<feature type="coiled-coil region" evidence="6">
    <location>
        <begin position="147"/>
        <end position="174"/>
    </location>
</feature>
<evidence type="ECO:0000256" key="6">
    <source>
        <dbReference type="SAM" id="Coils"/>
    </source>
</evidence>
<dbReference type="GO" id="GO:0006888">
    <property type="term" value="P:endoplasmic reticulum to Golgi vesicle-mediated transport"/>
    <property type="evidence" value="ECO:0007669"/>
    <property type="project" value="UniProtKB-UniRule"/>
</dbReference>
<feature type="transmembrane region" description="Helical" evidence="5">
    <location>
        <begin position="47"/>
        <end position="66"/>
    </location>
</feature>
<comment type="subcellular location">
    <subcellularLocation>
        <location evidence="5">Endoplasmic reticulum membrane</location>
        <topology evidence="5">Multi-pass membrane protein</topology>
    </subcellularLocation>
    <subcellularLocation>
        <location evidence="1">Membrane</location>
        <topology evidence="1">Multi-pass membrane protein</topology>
    </subcellularLocation>
</comment>
<organism evidence="8 9">
    <name type="scientific">Lachancea fermentati</name>
    <name type="common">Zygosaccharomyces fermentati</name>
    <dbReference type="NCBI Taxonomy" id="4955"/>
    <lineage>
        <taxon>Eukaryota</taxon>
        <taxon>Fungi</taxon>
        <taxon>Dikarya</taxon>
        <taxon>Ascomycota</taxon>
        <taxon>Saccharomycotina</taxon>
        <taxon>Saccharomycetes</taxon>
        <taxon>Saccharomycetales</taxon>
        <taxon>Saccharomycetaceae</taxon>
        <taxon>Lachancea</taxon>
    </lineage>
</organism>
<dbReference type="EMBL" id="LT598488">
    <property type="protein sequence ID" value="SCW01826.1"/>
    <property type="molecule type" value="Genomic_DNA"/>
</dbReference>
<gene>
    <name evidence="8" type="ORF">LAFE_0E08108G</name>
</gene>
<comment type="function">
    <text evidence="5">May play a role in anterograde transport of membrane proteins from the endoplasmic reticulum to the Golgi.</text>
</comment>
<dbReference type="AlphaFoldDB" id="A0A1G4MD75"/>
<evidence type="ECO:0000256" key="1">
    <source>
        <dbReference type="ARBA" id="ARBA00004141"/>
    </source>
</evidence>
<feature type="domain" description="BAP29/BAP31 transmembrane" evidence="7">
    <location>
        <begin position="1"/>
        <end position="134"/>
    </location>
</feature>
<dbReference type="GO" id="GO:0005789">
    <property type="term" value="C:endoplasmic reticulum membrane"/>
    <property type="evidence" value="ECO:0007669"/>
    <property type="project" value="UniProtKB-SubCell"/>
</dbReference>
<feature type="transmembrane region" description="Helical" evidence="5">
    <location>
        <begin position="102"/>
        <end position="123"/>
    </location>
</feature>
<dbReference type="Pfam" id="PF05529">
    <property type="entry name" value="Bap31"/>
    <property type="match status" value="1"/>
</dbReference>
<comment type="similarity">
    <text evidence="5">Belongs to the BCAP29/BCAP31 family.</text>
</comment>
<dbReference type="OrthoDB" id="435607at2759"/>
<evidence type="ECO:0000256" key="5">
    <source>
        <dbReference type="RuleBase" id="RU367026"/>
    </source>
</evidence>
<evidence type="ECO:0000313" key="9">
    <source>
        <dbReference type="Proteomes" id="UP000190831"/>
    </source>
</evidence>
<keyword evidence="5" id="KW-0256">Endoplasmic reticulum</keyword>
<keyword evidence="6" id="KW-0175">Coiled coil</keyword>
<reference evidence="9" key="1">
    <citation type="submission" date="2016-03" db="EMBL/GenBank/DDBJ databases">
        <authorList>
            <person name="Devillers H."/>
        </authorList>
    </citation>
    <scope>NUCLEOTIDE SEQUENCE [LARGE SCALE GENOMIC DNA]</scope>
</reference>
<evidence type="ECO:0000256" key="2">
    <source>
        <dbReference type="ARBA" id="ARBA00022692"/>
    </source>
</evidence>